<keyword evidence="4" id="KW-0597">Phosphoprotein</keyword>
<reference evidence="6" key="1">
    <citation type="submission" date="2020-05" db="UniProtKB">
        <authorList>
            <consortium name="EnsemblMetazoa"/>
        </authorList>
    </citation>
    <scope>IDENTIFICATION</scope>
    <source>
        <strain evidence="6">MAF</strain>
    </source>
</reference>
<dbReference type="InterPro" id="IPR019332">
    <property type="entry name" value="OSCP1"/>
</dbReference>
<feature type="compositionally biased region" description="Polar residues" evidence="5">
    <location>
        <begin position="598"/>
        <end position="607"/>
    </location>
</feature>
<dbReference type="VEuPathDB" id="VectorBase:AMEM21_010622"/>
<dbReference type="Proteomes" id="UP000075903">
    <property type="component" value="Unassembled WGS sequence"/>
</dbReference>
<keyword evidence="3" id="KW-0963">Cytoplasm</keyword>
<dbReference type="InterPro" id="IPR019376">
    <property type="entry name" value="Myeloid_leukemia_factor"/>
</dbReference>
<evidence type="ECO:0000313" key="6">
    <source>
        <dbReference type="EnsemblMetazoa" id="AMEM017316-PA"/>
    </source>
</evidence>
<evidence type="ECO:0000256" key="3">
    <source>
        <dbReference type="ARBA" id="ARBA00022490"/>
    </source>
</evidence>
<feature type="compositionally biased region" description="Polar residues" evidence="5">
    <location>
        <begin position="268"/>
        <end position="283"/>
    </location>
</feature>
<evidence type="ECO:0000256" key="4">
    <source>
        <dbReference type="ARBA" id="ARBA00022553"/>
    </source>
</evidence>
<dbReference type="STRING" id="30066.A0A182VM62"/>
<keyword evidence="7" id="KW-1185">Reference proteome</keyword>
<dbReference type="AlphaFoldDB" id="A0A182VM62"/>
<dbReference type="Pfam" id="PF10188">
    <property type="entry name" value="Oscp1"/>
    <property type="match status" value="1"/>
</dbReference>
<feature type="region of interest" description="Disordered" evidence="5">
    <location>
        <begin position="559"/>
        <end position="676"/>
    </location>
</feature>
<evidence type="ECO:0000256" key="2">
    <source>
        <dbReference type="ARBA" id="ARBA00008332"/>
    </source>
</evidence>
<evidence type="ECO:0000256" key="5">
    <source>
        <dbReference type="SAM" id="MobiDB-lite"/>
    </source>
</evidence>
<dbReference type="PANTHER" id="PTHR21439:SF0">
    <property type="entry name" value="PROTEIN OSCP1"/>
    <property type="match status" value="1"/>
</dbReference>
<dbReference type="VEuPathDB" id="VectorBase:AMEM21_005317"/>
<feature type="compositionally biased region" description="Low complexity" evidence="5">
    <location>
        <begin position="663"/>
        <end position="676"/>
    </location>
</feature>
<dbReference type="GO" id="GO:0005737">
    <property type="term" value="C:cytoplasm"/>
    <property type="evidence" value="ECO:0007669"/>
    <property type="project" value="UniProtKB-SubCell"/>
</dbReference>
<organism evidence="6 7">
    <name type="scientific">Anopheles merus</name>
    <name type="common">Mosquito</name>
    <dbReference type="NCBI Taxonomy" id="30066"/>
    <lineage>
        <taxon>Eukaryota</taxon>
        <taxon>Metazoa</taxon>
        <taxon>Ecdysozoa</taxon>
        <taxon>Arthropoda</taxon>
        <taxon>Hexapoda</taxon>
        <taxon>Insecta</taxon>
        <taxon>Pterygota</taxon>
        <taxon>Neoptera</taxon>
        <taxon>Endopterygota</taxon>
        <taxon>Diptera</taxon>
        <taxon>Nematocera</taxon>
        <taxon>Culicoidea</taxon>
        <taxon>Culicidae</taxon>
        <taxon>Anophelinae</taxon>
        <taxon>Anopheles</taxon>
    </lineage>
</organism>
<comment type="similarity">
    <text evidence="2">Belongs to the MLF family.</text>
</comment>
<accession>A0A182VM62</accession>
<evidence type="ECO:0000256" key="1">
    <source>
        <dbReference type="ARBA" id="ARBA00004496"/>
    </source>
</evidence>
<sequence length="676" mass="74183">MCLFSVLREITEVLLDPKFLHYIATAYQQSMLTVQQCRVLLTDIACCSLMRLDISSMDKLWDLMVMIFKWQMFITNKNAQMLLDLTFRHLDGIGRLIPEMRKQILIDNVKKSLLELWEPLCEDEQTIVHRKVYKWLKPYNTKISILIRMGLQKSTGDFEPEPKNNIFYNYYINNIGENIYSKTANLAALKAQSDSMGTASSSSSDMITAGHEIDTLVQQLNIQHDPTDDAANNASATAQTMPQTTSVHGGLNEIVIAEGTNQEHDKSPSTAQLNGKETNSGQEPSPDDVNHSSNHSKESNLDKLMKKIKLEKEDFIVADSGAIDANAELLKMFDQNHHMRSMRHMSNMLNSLFSDPFGMMGGVGGGLESIAAGPAFGMRHNAMMPFMPPTMNRLLSVGGPADGPSYCSSSVISMTSGPNGPQVYQATSSTRTGPGGIKETRKTVQDSRTGTKKMAIGHHIGERAHIIEREQNISTGVQEERQDFINLDDEEAEDFDREFQAKARTVLGGHGGGRRSEQLALPSTQPAPSQRILSITEVPDNGCESCGNPSDTAICSACSSNNQHSGSHDQQQQQQQLSSRSQQAPTKAAGGRNHHRQQSAAVNNGGQITARRAIRSPASSPLSMASSPVSGTNQHHHHHITTSVHPHPYNASGRKSRPLKGPSSSSASSSSHTHYQ</sequence>
<dbReference type="Pfam" id="PF10248">
    <property type="entry name" value="Mlf1IP"/>
    <property type="match status" value="1"/>
</dbReference>
<evidence type="ECO:0000313" key="7">
    <source>
        <dbReference type="Proteomes" id="UP000075903"/>
    </source>
</evidence>
<feature type="compositionally biased region" description="Low complexity" evidence="5">
    <location>
        <begin position="229"/>
        <end position="238"/>
    </location>
</feature>
<name>A0A182VM62_ANOME</name>
<proteinExistence type="inferred from homology"/>
<feature type="compositionally biased region" description="Low complexity" evidence="5">
    <location>
        <begin position="559"/>
        <end position="583"/>
    </location>
</feature>
<feature type="region of interest" description="Disordered" evidence="5">
    <location>
        <begin position="260"/>
        <end position="300"/>
    </location>
</feature>
<dbReference type="GO" id="GO:0005886">
    <property type="term" value="C:plasma membrane"/>
    <property type="evidence" value="ECO:0007669"/>
    <property type="project" value="TreeGrafter"/>
</dbReference>
<feature type="region of interest" description="Disordered" evidence="5">
    <location>
        <begin position="226"/>
        <end position="246"/>
    </location>
</feature>
<comment type="subcellular location">
    <subcellularLocation>
        <location evidence="1">Cytoplasm</location>
    </subcellularLocation>
</comment>
<dbReference type="VEuPathDB" id="VectorBase:AMEM017316"/>
<feature type="region of interest" description="Disordered" evidence="5">
    <location>
        <begin position="506"/>
        <end position="529"/>
    </location>
</feature>
<protein>
    <submittedName>
        <fullName evidence="6">Uncharacterized protein</fullName>
    </submittedName>
</protein>
<feature type="region of interest" description="Disordered" evidence="5">
    <location>
        <begin position="420"/>
        <end position="451"/>
    </location>
</feature>
<feature type="compositionally biased region" description="Polar residues" evidence="5">
    <location>
        <begin position="420"/>
        <end position="432"/>
    </location>
</feature>
<dbReference type="PANTHER" id="PTHR21439">
    <property type="entry name" value="OXIDORED-NITRO DOMAIN-CONTAINING PROTEIN"/>
    <property type="match status" value="1"/>
</dbReference>
<feature type="compositionally biased region" description="Low complexity" evidence="5">
    <location>
        <begin position="616"/>
        <end position="630"/>
    </location>
</feature>
<dbReference type="EnsemblMetazoa" id="AMEM017316-RA">
    <property type="protein sequence ID" value="AMEM017316-PA"/>
    <property type="gene ID" value="AMEM017316"/>
</dbReference>